<evidence type="ECO:0000313" key="3">
    <source>
        <dbReference type="Proteomes" id="UP000001056"/>
    </source>
</evidence>
<name>Q2GPJ9_CHAGB</name>
<gene>
    <name evidence="2" type="ORF">CHGG_10105</name>
</gene>
<accession>Q2GPJ9</accession>
<feature type="region of interest" description="Disordered" evidence="1">
    <location>
        <begin position="1"/>
        <end position="132"/>
    </location>
</feature>
<dbReference type="VEuPathDB" id="FungiDB:CHGG_10105"/>
<dbReference type="RefSeq" id="XP_001228032.1">
    <property type="nucleotide sequence ID" value="XM_001228031.1"/>
</dbReference>
<dbReference type="InParanoid" id="Q2GPJ9"/>
<feature type="compositionally biased region" description="Low complexity" evidence="1">
    <location>
        <begin position="26"/>
        <end position="40"/>
    </location>
</feature>
<organism evidence="2 3">
    <name type="scientific">Chaetomium globosum (strain ATCC 6205 / CBS 148.51 / DSM 1962 / NBRC 6347 / NRRL 1970)</name>
    <name type="common">Soil fungus</name>
    <dbReference type="NCBI Taxonomy" id="306901"/>
    <lineage>
        <taxon>Eukaryota</taxon>
        <taxon>Fungi</taxon>
        <taxon>Dikarya</taxon>
        <taxon>Ascomycota</taxon>
        <taxon>Pezizomycotina</taxon>
        <taxon>Sordariomycetes</taxon>
        <taxon>Sordariomycetidae</taxon>
        <taxon>Sordariales</taxon>
        <taxon>Chaetomiaceae</taxon>
        <taxon>Chaetomium</taxon>
    </lineage>
</organism>
<protein>
    <submittedName>
        <fullName evidence="2">Uncharacterized protein</fullName>
    </submittedName>
</protein>
<reference evidence="3" key="1">
    <citation type="journal article" date="2015" name="Genome Announc.">
        <title>Draft genome sequence of the cellulolytic fungus Chaetomium globosum.</title>
        <authorList>
            <person name="Cuomo C.A."/>
            <person name="Untereiner W.A."/>
            <person name="Ma L.-J."/>
            <person name="Grabherr M."/>
            <person name="Birren B.W."/>
        </authorList>
    </citation>
    <scope>NUCLEOTIDE SEQUENCE [LARGE SCALE GENOMIC DNA]</scope>
    <source>
        <strain evidence="3">ATCC 6205 / CBS 148.51 / DSM 1962 / NBRC 6347 / NRRL 1970</strain>
    </source>
</reference>
<evidence type="ECO:0000313" key="2">
    <source>
        <dbReference type="EMBL" id="EAQ83701.1"/>
    </source>
</evidence>
<evidence type="ECO:0000256" key="1">
    <source>
        <dbReference type="SAM" id="MobiDB-lite"/>
    </source>
</evidence>
<proteinExistence type="predicted"/>
<dbReference type="OrthoDB" id="10567403at2759"/>
<feature type="compositionally biased region" description="Basic and acidic residues" evidence="1">
    <location>
        <begin position="89"/>
        <end position="132"/>
    </location>
</feature>
<feature type="compositionally biased region" description="Polar residues" evidence="1">
    <location>
        <begin position="54"/>
        <end position="66"/>
    </location>
</feature>
<dbReference type="GeneID" id="4396056"/>
<dbReference type="Proteomes" id="UP000001056">
    <property type="component" value="Unassembled WGS sequence"/>
</dbReference>
<dbReference type="AlphaFoldDB" id="Q2GPJ9"/>
<dbReference type="HOGENOM" id="CLU_1916837_0_0_1"/>
<keyword evidence="3" id="KW-1185">Reference proteome</keyword>
<dbReference type="EMBL" id="CH408035">
    <property type="protein sequence ID" value="EAQ83701.1"/>
    <property type="molecule type" value="Genomic_DNA"/>
</dbReference>
<sequence>MAKSLADPPYISQRSNVSLLPALRPSSPGTSGHTYTSGGSENPHRRDSVLGPSRNASIQKRSNSIRSPLPLHQPIPTQPMMHSHILNSLEKEAEKPESDKEAGKLESEKEAENLESEKEAEKLESEQNRAQE</sequence>